<name>A0A1F7HWW0_9BACT</name>
<gene>
    <name evidence="1" type="ORF">A3F60_04025</name>
</gene>
<reference evidence="1 2" key="1">
    <citation type="journal article" date="2016" name="Nat. Commun.">
        <title>Thousands of microbial genomes shed light on interconnected biogeochemical processes in an aquifer system.</title>
        <authorList>
            <person name="Anantharaman K."/>
            <person name="Brown C.T."/>
            <person name="Hug L.A."/>
            <person name="Sharon I."/>
            <person name="Castelle C.J."/>
            <person name="Probst A.J."/>
            <person name="Thomas B.C."/>
            <person name="Singh A."/>
            <person name="Wilkins M.J."/>
            <person name="Karaoz U."/>
            <person name="Brodie E.L."/>
            <person name="Williams K.H."/>
            <person name="Hubbard S.S."/>
            <person name="Banfield J.F."/>
        </authorList>
    </citation>
    <scope>NUCLEOTIDE SEQUENCE [LARGE SCALE GENOMIC DNA]</scope>
</reference>
<dbReference type="AlphaFoldDB" id="A0A1F7HWW0"/>
<protein>
    <submittedName>
        <fullName evidence="1">Uncharacterized protein</fullName>
    </submittedName>
</protein>
<sequence>MNILILKKKMIDVEAKLRPHHIILSAYGNIGAGHVTQGYHVEETIRILYKESPLLVRMQPYIEHWRLDLSGKNAHVSTRLVTSIYKKMQEVPLIESLVSFFVRKVHIKPLQRYIDTRITKTAQFFYQKYLKELDNISALRPIVFHTTHSIPAELAILLAQKLEKKHKVYVIEYLPDPSHASGNYAYVTTANSYFKDHIVVVHDKQSVKELAKIRKNREIYPLGTLSNPFLSGIFTLSRKKEQDEVKKEIYLCSGNYRPKFNTIVSQRIKTIQDYIRSKKVEVIVDAMYQKANLDHFTKLKQELGLDFIILSIPKKTKDVLYEAVKQREQLKNDISTQSNVFIGVTGGEQALESNMRDHVIGVLLAHGHEADNTERAVEDGQVIDLRNIGPEKWDELINDAYKKGKPEQRLKFAAFAEVLLF</sequence>
<evidence type="ECO:0000313" key="2">
    <source>
        <dbReference type="Proteomes" id="UP000178853"/>
    </source>
</evidence>
<accession>A0A1F7HWW0</accession>
<organism evidence="1 2">
    <name type="scientific">Candidatus Roizmanbacteria bacterium RIFCSPHIGHO2_12_FULL_39_8</name>
    <dbReference type="NCBI Taxonomy" id="1802050"/>
    <lineage>
        <taxon>Bacteria</taxon>
        <taxon>Candidatus Roizmaniibacteriota</taxon>
    </lineage>
</organism>
<evidence type="ECO:0000313" key="1">
    <source>
        <dbReference type="EMBL" id="OGK35566.1"/>
    </source>
</evidence>
<dbReference type="Proteomes" id="UP000178853">
    <property type="component" value="Unassembled WGS sequence"/>
</dbReference>
<comment type="caution">
    <text evidence="1">The sequence shown here is derived from an EMBL/GenBank/DDBJ whole genome shotgun (WGS) entry which is preliminary data.</text>
</comment>
<proteinExistence type="predicted"/>
<dbReference type="EMBL" id="MGAA01000060">
    <property type="protein sequence ID" value="OGK35566.1"/>
    <property type="molecule type" value="Genomic_DNA"/>
</dbReference>